<name>A0A9W9RCC5_9EURO</name>
<dbReference type="AlphaFoldDB" id="A0A9W9RCC5"/>
<comment type="similarity">
    <text evidence="7">Belongs to the sirtuin family. Class IV subfamily.</text>
</comment>
<proteinExistence type="inferred from homology"/>
<dbReference type="GO" id="GO:0070403">
    <property type="term" value="F:NAD+ binding"/>
    <property type="evidence" value="ECO:0007669"/>
    <property type="project" value="InterPro"/>
</dbReference>
<dbReference type="EMBL" id="JAPZBT010000006">
    <property type="protein sequence ID" value="KAJ5356955.1"/>
    <property type="molecule type" value="Genomic_DNA"/>
</dbReference>
<evidence type="ECO:0000256" key="7">
    <source>
        <dbReference type="ARBA" id="ARBA00038170"/>
    </source>
</evidence>
<dbReference type="GO" id="GO:0000122">
    <property type="term" value="P:negative regulation of transcription by RNA polymerase II"/>
    <property type="evidence" value="ECO:0007669"/>
    <property type="project" value="TreeGrafter"/>
</dbReference>
<dbReference type="InterPro" id="IPR029035">
    <property type="entry name" value="DHS-like_NAD/FAD-binding_dom"/>
</dbReference>
<keyword evidence="3" id="KW-0808">Transferase</keyword>
<keyword evidence="11" id="KW-1185">Reference proteome</keyword>
<keyword evidence="6" id="KW-0520">NAD</keyword>
<dbReference type="PANTHER" id="PTHR11085:SF12">
    <property type="entry name" value="NAD-DEPENDENT PROTEIN DEACYLASE SIRTUIN-6"/>
    <property type="match status" value="1"/>
</dbReference>
<keyword evidence="5 8" id="KW-0862">Zinc</keyword>
<dbReference type="GO" id="GO:0005634">
    <property type="term" value="C:nucleus"/>
    <property type="evidence" value="ECO:0007669"/>
    <property type="project" value="TreeGrafter"/>
</dbReference>
<organism evidence="10 11">
    <name type="scientific">Penicillium concentricum</name>
    <dbReference type="NCBI Taxonomy" id="293559"/>
    <lineage>
        <taxon>Eukaryota</taxon>
        <taxon>Fungi</taxon>
        <taxon>Dikarya</taxon>
        <taxon>Ascomycota</taxon>
        <taxon>Pezizomycotina</taxon>
        <taxon>Eurotiomycetes</taxon>
        <taxon>Eurotiomycetidae</taxon>
        <taxon>Eurotiales</taxon>
        <taxon>Aspergillaceae</taxon>
        <taxon>Penicillium</taxon>
    </lineage>
</organism>
<protein>
    <recommendedName>
        <fullName evidence="2">protein acetyllysine N-acetyltransferase</fullName>
        <ecNumber evidence="2">2.3.1.286</ecNumber>
    </recommendedName>
</protein>
<gene>
    <name evidence="10" type="ORF">N7517_011564</name>
</gene>
<dbReference type="InterPro" id="IPR050134">
    <property type="entry name" value="NAD-dep_sirtuin_deacylases"/>
</dbReference>
<reference evidence="10" key="2">
    <citation type="journal article" date="2023" name="IMA Fungus">
        <title>Comparative genomic study of the Penicillium genus elucidates a diverse pangenome and 15 lateral gene transfer events.</title>
        <authorList>
            <person name="Petersen C."/>
            <person name="Sorensen T."/>
            <person name="Nielsen M.R."/>
            <person name="Sondergaard T.E."/>
            <person name="Sorensen J.L."/>
            <person name="Fitzpatrick D.A."/>
            <person name="Frisvad J.C."/>
            <person name="Nielsen K.L."/>
        </authorList>
    </citation>
    <scope>NUCLEOTIDE SEQUENCE</scope>
    <source>
        <strain evidence="10">IBT 3081</strain>
    </source>
</reference>
<dbReference type="PROSITE" id="PS50305">
    <property type="entry name" value="SIRTUIN"/>
    <property type="match status" value="1"/>
</dbReference>
<evidence type="ECO:0000256" key="5">
    <source>
        <dbReference type="ARBA" id="ARBA00022833"/>
    </source>
</evidence>
<feature type="binding site" evidence="8">
    <location>
        <position position="147"/>
    </location>
    <ligand>
        <name>Zn(2+)</name>
        <dbReference type="ChEBI" id="CHEBI:29105"/>
    </ligand>
</feature>
<evidence type="ECO:0000256" key="3">
    <source>
        <dbReference type="ARBA" id="ARBA00022679"/>
    </source>
</evidence>
<dbReference type="RefSeq" id="XP_056575102.1">
    <property type="nucleotide sequence ID" value="XM_056729287.1"/>
</dbReference>
<comment type="similarity">
    <text evidence="1">Belongs to the sirtuin family. Class I subfamily.</text>
</comment>
<feature type="binding site" evidence="8">
    <location>
        <position position="150"/>
    </location>
    <ligand>
        <name>Zn(2+)</name>
        <dbReference type="ChEBI" id="CHEBI:29105"/>
    </ligand>
</feature>
<dbReference type="GeneID" id="81468470"/>
<feature type="domain" description="Deacetylase sirtuin-type" evidence="9">
    <location>
        <begin position="17"/>
        <end position="277"/>
    </location>
</feature>
<dbReference type="GO" id="GO:0017136">
    <property type="term" value="F:histone deacetylase activity, NAD-dependent"/>
    <property type="evidence" value="ECO:0007669"/>
    <property type="project" value="TreeGrafter"/>
</dbReference>
<dbReference type="Gene3D" id="3.40.50.1220">
    <property type="entry name" value="TPP-binding domain"/>
    <property type="match status" value="1"/>
</dbReference>
<evidence type="ECO:0000256" key="2">
    <source>
        <dbReference type="ARBA" id="ARBA00012928"/>
    </source>
</evidence>
<dbReference type="GO" id="GO:0046872">
    <property type="term" value="F:metal ion binding"/>
    <property type="evidence" value="ECO:0007669"/>
    <property type="project" value="UniProtKB-KW"/>
</dbReference>
<feature type="binding site" evidence="8">
    <location>
        <position position="181"/>
    </location>
    <ligand>
        <name>Zn(2+)</name>
        <dbReference type="ChEBI" id="CHEBI:29105"/>
    </ligand>
</feature>
<evidence type="ECO:0000313" key="10">
    <source>
        <dbReference type="EMBL" id="KAJ5356955.1"/>
    </source>
</evidence>
<feature type="binding site" evidence="8">
    <location>
        <position position="178"/>
    </location>
    <ligand>
        <name>Zn(2+)</name>
        <dbReference type="ChEBI" id="CHEBI:29105"/>
    </ligand>
</feature>
<evidence type="ECO:0000313" key="11">
    <source>
        <dbReference type="Proteomes" id="UP001147752"/>
    </source>
</evidence>
<evidence type="ECO:0000256" key="4">
    <source>
        <dbReference type="ARBA" id="ARBA00022723"/>
    </source>
</evidence>
<dbReference type="Proteomes" id="UP001147752">
    <property type="component" value="Unassembled WGS sequence"/>
</dbReference>
<dbReference type="SUPFAM" id="SSF52467">
    <property type="entry name" value="DHS-like NAD/FAD-binding domain"/>
    <property type="match status" value="1"/>
</dbReference>
<evidence type="ECO:0000256" key="6">
    <source>
        <dbReference type="ARBA" id="ARBA00023027"/>
    </source>
</evidence>
<dbReference type="GO" id="GO:0003714">
    <property type="term" value="F:transcription corepressor activity"/>
    <property type="evidence" value="ECO:0007669"/>
    <property type="project" value="TreeGrafter"/>
</dbReference>
<evidence type="ECO:0000256" key="8">
    <source>
        <dbReference type="PROSITE-ProRule" id="PRU00236"/>
    </source>
</evidence>
<comment type="caution">
    <text evidence="10">The sequence shown here is derived from an EMBL/GenBank/DDBJ whole genome shotgun (WGS) entry which is preliminary data.</text>
</comment>
<sequence>MANNAPQVAEMEVRESPAAVDKKAVALAAQIKKSKHFIVFTGAGVSTSAGIPDFRGPEGNWTLRAQGKKQTKVANTLQAIPTPSHMALVELQNRGILKHLISQNCDGLHRRSGILPVSSYSGQWWFSADFMKEMISELHGNSNREYCKDCNKEYMRVDFRAVSTYEKGDHDHRTGRKCARCGGILLDSIVNFDEKLPVRDLDLGRENARNADFCLVLGSSLTVTPANGIPEIVGEKKGAKLAICNLQKTPIDGLCDFRIFAEADTLMVTVMEKLGLPIPPFILRRRLVVNVEIQKEDRYRVTVTGVDSDGTPVTFLQSVRLEGSRRVARTEPYVILMRESLRPGAQVKLELEFMGHYNEPNLELVHHYDGNEDGLYILEYNPQNGVWVITRQESLADVADSGPGAQSSQFGRRQLIS</sequence>
<dbReference type="Pfam" id="PF02146">
    <property type="entry name" value="SIR2"/>
    <property type="match status" value="1"/>
</dbReference>
<feature type="active site" description="Proton acceptor" evidence="8">
    <location>
        <position position="139"/>
    </location>
</feature>
<evidence type="ECO:0000259" key="9">
    <source>
        <dbReference type="PROSITE" id="PS50305"/>
    </source>
</evidence>
<evidence type="ECO:0000256" key="1">
    <source>
        <dbReference type="ARBA" id="ARBA00006924"/>
    </source>
</evidence>
<dbReference type="InterPro" id="IPR026590">
    <property type="entry name" value="Ssirtuin_cat_dom"/>
</dbReference>
<dbReference type="EC" id="2.3.1.286" evidence="2"/>
<dbReference type="InterPro" id="IPR003000">
    <property type="entry name" value="Sirtuin"/>
</dbReference>
<dbReference type="OrthoDB" id="424302at2759"/>
<dbReference type="PANTHER" id="PTHR11085">
    <property type="entry name" value="NAD-DEPENDENT PROTEIN DEACYLASE SIRTUIN-5, MITOCHONDRIAL-RELATED"/>
    <property type="match status" value="1"/>
</dbReference>
<dbReference type="Gene3D" id="2.20.28.200">
    <property type="match status" value="1"/>
</dbReference>
<keyword evidence="4 8" id="KW-0479">Metal-binding</keyword>
<accession>A0A9W9RCC5</accession>
<reference evidence="10" key="1">
    <citation type="submission" date="2022-12" db="EMBL/GenBank/DDBJ databases">
        <authorList>
            <person name="Petersen C."/>
        </authorList>
    </citation>
    <scope>NUCLEOTIDE SEQUENCE</scope>
    <source>
        <strain evidence="10">IBT 3081</strain>
    </source>
</reference>